<dbReference type="EMBL" id="QTSX02000159">
    <property type="protein sequence ID" value="KAJ9088074.1"/>
    <property type="molecule type" value="Genomic_DNA"/>
</dbReference>
<gene>
    <name evidence="1" type="ORF">DSO57_1026821</name>
</gene>
<sequence>MHPHSHQPNPTFKPTHNRHKGILFHAAQIGLSQSADDTCPCVEKHANQDDLPILLAIK</sequence>
<name>A0ACC2ULV2_9FUNG</name>
<comment type="caution">
    <text evidence="1">The sequence shown here is derived from an EMBL/GenBank/DDBJ whole genome shotgun (WGS) entry which is preliminary data.</text>
</comment>
<accession>A0ACC2ULV2</accession>
<keyword evidence="2" id="KW-1185">Reference proteome</keyword>
<reference evidence="1" key="1">
    <citation type="submission" date="2022-04" db="EMBL/GenBank/DDBJ databases">
        <title>Genome of the entomopathogenic fungus Entomophthora muscae.</title>
        <authorList>
            <person name="Elya C."/>
            <person name="Lovett B.R."/>
            <person name="Lee E."/>
            <person name="Macias A.M."/>
            <person name="Hajek A.E."/>
            <person name="De Bivort B.L."/>
            <person name="Kasson M.T."/>
            <person name="De Fine Licht H.H."/>
            <person name="Stajich J.E."/>
        </authorList>
    </citation>
    <scope>NUCLEOTIDE SEQUENCE</scope>
    <source>
        <strain evidence="1">Berkeley</strain>
    </source>
</reference>
<protein>
    <submittedName>
        <fullName evidence="1">Uncharacterized protein</fullName>
    </submittedName>
</protein>
<organism evidence="1 2">
    <name type="scientific">Entomophthora muscae</name>
    <dbReference type="NCBI Taxonomy" id="34485"/>
    <lineage>
        <taxon>Eukaryota</taxon>
        <taxon>Fungi</taxon>
        <taxon>Fungi incertae sedis</taxon>
        <taxon>Zoopagomycota</taxon>
        <taxon>Entomophthoromycotina</taxon>
        <taxon>Entomophthoromycetes</taxon>
        <taxon>Entomophthorales</taxon>
        <taxon>Entomophthoraceae</taxon>
        <taxon>Entomophthora</taxon>
    </lineage>
</organism>
<dbReference type="Proteomes" id="UP001165960">
    <property type="component" value="Unassembled WGS sequence"/>
</dbReference>
<proteinExistence type="predicted"/>
<evidence type="ECO:0000313" key="1">
    <source>
        <dbReference type="EMBL" id="KAJ9088074.1"/>
    </source>
</evidence>
<evidence type="ECO:0000313" key="2">
    <source>
        <dbReference type="Proteomes" id="UP001165960"/>
    </source>
</evidence>